<dbReference type="SUPFAM" id="SSF56436">
    <property type="entry name" value="C-type lectin-like"/>
    <property type="match status" value="1"/>
</dbReference>
<evidence type="ECO:0000313" key="3">
    <source>
        <dbReference type="EMBL" id="EDV58343.2"/>
    </source>
</evidence>
<feature type="chain" id="PRO_5006455161" description="C-type lectin domain-containing protein" evidence="1">
    <location>
        <begin position="21"/>
        <end position="236"/>
    </location>
</feature>
<dbReference type="OrthoDB" id="7950296at2759"/>
<dbReference type="SMART" id="SM00034">
    <property type="entry name" value="CLECT"/>
    <property type="match status" value="1"/>
</dbReference>
<protein>
    <recommendedName>
        <fullName evidence="2">C-type lectin domain-containing protein</fullName>
    </recommendedName>
</protein>
<evidence type="ECO:0000259" key="2">
    <source>
        <dbReference type="PROSITE" id="PS50041"/>
    </source>
</evidence>
<dbReference type="Gene3D" id="3.10.100.10">
    <property type="entry name" value="Mannose-Binding Protein A, subunit A"/>
    <property type="match status" value="1"/>
</dbReference>
<gene>
    <name evidence="3" type="primary">Dere\GG24034</name>
    <name evidence="3" type="synonym">dere_GLEANR_8800</name>
    <name evidence="3" type="synonym">GG24034</name>
    <name evidence="3" type="ORF">Dere_GG24034</name>
</gene>
<dbReference type="AlphaFoldDB" id="B3N7Y2"/>
<organism evidence="3 4">
    <name type="scientific">Drosophila erecta</name>
    <name type="common">Fruit fly</name>
    <dbReference type="NCBI Taxonomy" id="7220"/>
    <lineage>
        <taxon>Eukaryota</taxon>
        <taxon>Metazoa</taxon>
        <taxon>Ecdysozoa</taxon>
        <taxon>Arthropoda</taxon>
        <taxon>Hexapoda</taxon>
        <taxon>Insecta</taxon>
        <taxon>Pterygota</taxon>
        <taxon>Neoptera</taxon>
        <taxon>Endopterygota</taxon>
        <taxon>Diptera</taxon>
        <taxon>Brachycera</taxon>
        <taxon>Muscomorpha</taxon>
        <taxon>Ephydroidea</taxon>
        <taxon>Drosophilidae</taxon>
        <taxon>Drosophila</taxon>
        <taxon>Sophophora</taxon>
    </lineage>
</organism>
<dbReference type="CDD" id="cd00037">
    <property type="entry name" value="CLECT"/>
    <property type="match status" value="1"/>
</dbReference>
<keyword evidence="4" id="KW-1185">Reference proteome</keyword>
<evidence type="ECO:0000313" key="4">
    <source>
        <dbReference type="Proteomes" id="UP000008711"/>
    </source>
</evidence>
<proteinExistence type="predicted"/>
<dbReference type="Proteomes" id="UP000008711">
    <property type="component" value="Unassembled WGS sequence"/>
</dbReference>
<dbReference type="PROSITE" id="PS50041">
    <property type="entry name" value="C_TYPE_LECTIN_2"/>
    <property type="match status" value="1"/>
</dbReference>
<feature type="signal peptide" evidence="1">
    <location>
        <begin position="1"/>
        <end position="20"/>
    </location>
</feature>
<reference evidence="3 4" key="2">
    <citation type="journal article" date="2008" name="Bioinformatics">
        <title>Assembly reconciliation.</title>
        <authorList>
            <person name="Zimin A.V."/>
            <person name="Smith D.R."/>
            <person name="Sutton G."/>
            <person name="Yorke J.A."/>
        </authorList>
    </citation>
    <scope>NUCLEOTIDE SEQUENCE [LARGE SCALE GENOMIC DNA]</scope>
    <source>
        <strain evidence="3 4">TSC#14021-0224.01</strain>
    </source>
</reference>
<name>B3N7Y2_DROER</name>
<accession>B3N7Y2</accession>
<dbReference type="Pfam" id="PF00059">
    <property type="entry name" value="Lectin_C"/>
    <property type="match status" value="1"/>
</dbReference>
<keyword evidence="1" id="KW-0732">Signal</keyword>
<dbReference type="InterPro" id="IPR016187">
    <property type="entry name" value="CTDL_fold"/>
</dbReference>
<reference evidence="3 4" key="1">
    <citation type="journal article" date="2007" name="Nature">
        <title>Evolution of genes and genomes on the Drosophila phylogeny.</title>
        <authorList>
            <consortium name="Drosophila 12 Genomes Consortium"/>
            <person name="Clark A.G."/>
            <person name="Eisen M.B."/>
            <person name="Smith D.R."/>
            <person name="Bergman C.M."/>
            <person name="Oliver B."/>
            <person name="Markow T.A."/>
            <person name="Kaufman T.C."/>
            <person name="Kellis M."/>
            <person name="Gelbart W."/>
            <person name="Iyer V.N."/>
            <person name="Pollard D.A."/>
            <person name="Sackton T.B."/>
            <person name="Larracuente A.M."/>
            <person name="Singh N.D."/>
            <person name="Abad J.P."/>
            <person name="Abt D.N."/>
            <person name="Adryan B."/>
            <person name="Aguade M."/>
            <person name="Akashi H."/>
            <person name="Anderson W.W."/>
            <person name="Aquadro C.F."/>
            <person name="Ardell D.H."/>
            <person name="Arguello R."/>
            <person name="Artieri C.G."/>
            <person name="Barbash D.A."/>
            <person name="Barker D."/>
            <person name="Barsanti P."/>
            <person name="Batterham P."/>
            <person name="Batzoglou S."/>
            <person name="Begun D."/>
            <person name="Bhutkar A."/>
            <person name="Blanco E."/>
            <person name="Bosak S.A."/>
            <person name="Bradley R.K."/>
            <person name="Brand A.D."/>
            <person name="Brent M.R."/>
            <person name="Brooks A.N."/>
            <person name="Brown R.H."/>
            <person name="Butlin R.K."/>
            <person name="Caggese C."/>
            <person name="Calvi B.R."/>
            <person name="Bernardo de Carvalho A."/>
            <person name="Caspi A."/>
            <person name="Castrezana S."/>
            <person name="Celniker S.E."/>
            <person name="Chang J.L."/>
            <person name="Chapple C."/>
            <person name="Chatterji S."/>
            <person name="Chinwalla A."/>
            <person name="Civetta A."/>
            <person name="Clifton S.W."/>
            <person name="Comeron J.M."/>
            <person name="Costello J.C."/>
            <person name="Coyne J.A."/>
            <person name="Daub J."/>
            <person name="David R.G."/>
            <person name="Delcher A.L."/>
            <person name="Delehaunty K."/>
            <person name="Do C.B."/>
            <person name="Ebling H."/>
            <person name="Edwards K."/>
            <person name="Eickbush T."/>
            <person name="Evans J.D."/>
            <person name="Filipski A."/>
            <person name="Findeiss S."/>
            <person name="Freyhult E."/>
            <person name="Fulton L."/>
            <person name="Fulton R."/>
            <person name="Garcia A.C."/>
            <person name="Gardiner A."/>
            <person name="Garfield D.A."/>
            <person name="Garvin B.E."/>
            <person name="Gibson G."/>
            <person name="Gilbert D."/>
            <person name="Gnerre S."/>
            <person name="Godfrey J."/>
            <person name="Good R."/>
            <person name="Gotea V."/>
            <person name="Gravely B."/>
            <person name="Greenberg A.J."/>
            <person name="Griffiths-Jones S."/>
            <person name="Gross S."/>
            <person name="Guigo R."/>
            <person name="Gustafson E.A."/>
            <person name="Haerty W."/>
            <person name="Hahn M.W."/>
            <person name="Halligan D.L."/>
            <person name="Halpern A.L."/>
            <person name="Halter G.M."/>
            <person name="Han M.V."/>
            <person name="Heger A."/>
            <person name="Hillier L."/>
            <person name="Hinrichs A.S."/>
            <person name="Holmes I."/>
            <person name="Hoskins R.A."/>
            <person name="Hubisz M.J."/>
            <person name="Hultmark D."/>
            <person name="Huntley M.A."/>
            <person name="Jaffe D.B."/>
            <person name="Jagadeeshan S."/>
            <person name="Jeck W.R."/>
            <person name="Johnson J."/>
            <person name="Jones C.D."/>
            <person name="Jordan W.C."/>
            <person name="Karpen G.H."/>
            <person name="Kataoka E."/>
            <person name="Keightley P.D."/>
            <person name="Kheradpour P."/>
            <person name="Kirkness E.F."/>
            <person name="Koerich L.B."/>
            <person name="Kristiansen K."/>
            <person name="Kudrna D."/>
            <person name="Kulathinal R.J."/>
            <person name="Kumar S."/>
            <person name="Kwok R."/>
            <person name="Lander E."/>
            <person name="Langley C.H."/>
            <person name="Lapoint R."/>
            <person name="Lazzaro B.P."/>
            <person name="Lee S.J."/>
            <person name="Levesque L."/>
            <person name="Li R."/>
            <person name="Lin C.F."/>
            <person name="Lin M.F."/>
            <person name="Lindblad-Toh K."/>
            <person name="Llopart A."/>
            <person name="Long M."/>
            <person name="Low L."/>
            <person name="Lozovsky E."/>
            <person name="Lu J."/>
            <person name="Luo M."/>
            <person name="Machado C.A."/>
            <person name="Makalowski W."/>
            <person name="Marzo M."/>
            <person name="Matsuda M."/>
            <person name="Matzkin L."/>
            <person name="McAllister B."/>
            <person name="McBride C.S."/>
            <person name="McKernan B."/>
            <person name="McKernan K."/>
            <person name="Mendez-Lago M."/>
            <person name="Minx P."/>
            <person name="Mollenhauer M.U."/>
            <person name="Montooth K."/>
            <person name="Mount S.M."/>
            <person name="Mu X."/>
            <person name="Myers E."/>
            <person name="Negre B."/>
            <person name="Newfeld S."/>
            <person name="Nielsen R."/>
            <person name="Noor M.A."/>
            <person name="O'Grady P."/>
            <person name="Pachter L."/>
            <person name="Papaceit M."/>
            <person name="Parisi M.J."/>
            <person name="Parisi M."/>
            <person name="Parts L."/>
            <person name="Pedersen J.S."/>
            <person name="Pesole G."/>
            <person name="Phillippy A.M."/>
            <person name="Ponting C.P."/>
            <person name="Pop M."/>
            <person name="Porcelli D."/>
            <person name="Powell J.R."/>
            <person name="Prohaska S."/>
            <person name="Pruitt K."/>
            <person name="Puig M."/>
            <person name="Quesneville H."/>
            <person name="Ram K.R."/>
            <person name="Rand D."/>
            <person name="Rasmussen M.D."/>
            <person name="Reed L.K."/>
            <person name="Reenan R."/>
            <person name="Reily A."/>
            <person name="Remington K.A."/>
            <person name="Rieger T.T."/>
            <person name="Ritchie M.G."/>
            <person name="Robin C."/>
            <person name="Rogers Y.H."/>
            <person name="Rohde C."/>
            <person name="Rozas J."/>
            <person name="Rubenfield M.J."/>
            <person name="Ruiz A."/>
            <person name="Russo S."/>
            <person name="Salzberg S.L."/>
            <person name="Sanchez-Gracia A."/>
            <person name="Saranga D.J."/>
            <person name="Sato H."/>
            <person name="Schaeffer S.W."/>
            <person name="Schatz M.C."/>
            <person name="Schlenke T."/>
            <person name="Schwartz R."/>
            <person name="Segarra C."/>
            <person name="Singh R.S."/>
            <person name="Sirot L."/>
            <person name="Sirota M."/>
            <person name="Sisneros N.B."/>
            <person name="Smith C.D."/>
            <person name="Smith T.F."/>
            <person name="Spieth J."/>
            <person name="Stage D.E."/>
            <person name="Stark A."/>
            <person name="Stephan W."/>
            <person name="Strausberg R.L."/>
            <person name="Strempel S."/>
            <person name="Sturgill D."/>
            <person name="Sutton G."/>
            <person name="Sutton G.G."/>
            <person name="Tao W."/>
            <person name="Teichmann S."/>
            <person name="Tobari Y.N."/>
            <person name="Tomimura Y."/>
            <person name="Tsolas J.M."/>
            <person name="Valente V.L."/>
            <person name="Venter E."/>
            <person name="Venter J.C."/>
            <person name="Vicario S."/>
            <person name="Vieira F.G."/>
            <person name="Vilella A.J."/>
            <person name="Villasante A."/>
            <person name="Walenz B."/>
            <person name="Wang J."/>
            <person name="Wasserman M."/>
            <person name="Watts T."/>
            <person name="Wilson D."/>
            <person name="Wilson R.K."/>
            <person name="Wing R.A."/>
            <person name="Wolfner M.F."/>
            <person name="Wong A."/>
            <person name="Wong G.K."/>
            <person name="Wu C.I."/>
            <person name="Wu G."/>
            <person name="Yamamoto D."/>
            <person name="Yang H.P."/>
            <person name="Yang S.P."/>
            <person name="Yorke J.A."/>
            <person name="Yoshida K."/>
            <person name="Zdobnov E."/>
            <person name="Zhang P."/>
            <person name="Zhang Y."/>
            <person name="Zimin A.V."/>
            <person name="Baldwin J."/>
            <person name="Abdouelleil A."/>
            <person name="Abdulkadir J."/>
            <person name="Abebe A."/>
            <person name="Abera B."/>
            <person name="Abreu J."/>
            <person name="Acer S.C."/>
            <person name="Aftuck L."/>
            <person name="Alexander A."/>
            <person name="An P."/>
            <person name="Anderson E."/>
            <person name="Anderson S."/>
            <person name="Arachi H."/>
            <person name="Azer M."/>
            <person name="Bachantsang P."/>
            <person name="Barry A."/>
            <person name="Bayul T."/>
            <person name="Berlin A."/>
            <person name="Bessette D."/>
            <person name="Bloom T."/>
            <person name="Blye J."/>
            <person name="Boguslavskiy L."/>
            <person name="Bonnet C."/>
            <person name="Boukhgalter B."/>
            <person name="Bourzgui I."/>
            <person name="Brown A."/>
            <person name="Cahill P."/>
            <person name="Channer S."/>
            <person name="Cheshatsang Y."/>
            <person name="Chuda L."/>
            <person name="Citroen M."/>
            <person name="Collymore A."/>
            <person name="Cooke P."/>
            <person name="Costello M."/>
            <person name="D'Aco K."/>
            <person name="Daza R."/>
            <person name="De Haan G."/>
            <person name="DeGray S."/>
            <person name="DeMaso C."/>
            <person name="Dhargay N."/>
            <person name="Dooley K."/>
            <person name="Dooley E."/>
            <person name="Doricent M."/>
            <person name="Dorje P."/>
            <person name="Dorjee K."/>
            <person name="Dupes A."/>
            <person name="Elong R."/>
            <person name="Falk J."/>
            <person name="Farina A."/>
            <person name="Faro S."/>
            <person name="Ferguson D."/>
            <person name="Fisher S."/>
            <person name="Foley C.D."/>
            <person name="Franke A."/>
            <person name="Friedrich D."/>
            <person name="Gadbois L."/>
            <person name="Gearin G."/>
            <person name="Gearin C.R."/>
            <person name="Giannoukos G."/>
            <person name="Goode T."/>
            <person name="Graham J."/>
            <person name="Grandbois E."/>
            <person name="Grewal S."/>
            <person name="Gyaltsen K."/>
            <person name="Hafez N."/>
            <person name="Hagos B."/>
            <person name="Hall J."/>
            <person name="Henson C."/>
            <person name="Hollinger A."/>
            <person name="Honan T."/>
            <person name="Huard M.D."/>
            <person name="Hughes L."/>
            <person name="Hurhula B."/>
            <person name="Husby M.E."/>
            <person name="Kamat A."/>
            <person name="Kanga B."/>
            <person name="Kashin S."/>
            <person name="Khazanovich D."/>
            <person name="Kisner P."/>
            <person name="Lance K."/>
            <person name="Lara M."/>
            <person name="Lee W."/>
            <person name="Lennon N."/>
            <person name="Letendre F."/>
            <person name="LeVine R."/>
            <person name="Lipovsky A."/>
            <person name="Liu X."/>
            <person name="Liu J."/>
            <person name="Liu S."/>
            <person name="Lokyitsang T."/>
            <person name="Lokyitsang Y."/>
            <person name="Lubonja R."/>
            <person name="Lui A."/>
            <person name="MacDonald P."/>
            <person name="Magnisalis V."/>
            <person name="Maru K."/>
            <person name="Matthews C."/>
            <person name="McCusker W."/>
            <person name="McDonough S."/>
            <person name="Mehta T."/>
            <person name="Meldrim J."/>
            <person name="Meneus L."/>
            <person name="Mihai O."/>
            <person name="Mihalev A."/>
            <person name="Mihova T."/>
            <person name="Mittelman R."/>
            <person name="Mlenga V."/>
            <person name="Montmayeur A."/>
            <person name="Mulrain L."/>
            <person name="Navidi A."/>
            <person name="Naylor J."/>
            <person name="Negash T."/>
            <person name="Nguyen T."/>
            <person name="Nguyen N."/>
            <person name="Nicol R."/>
            <person name="Norbu C."/>
            <person name="Norbu N."/>
            <person name="Novod N."/>
            <person name="O'Neill B."/>
            <person name="Osman S."/>
            <person name="Markiewicz E."/>
            <person name="Oyono O.L."/>
            <person name="Patti C."/>
            <person name="Phunkhang P."/>
            <person name="Pierre F."/>
            <person name="Priest M."/>
            <person name="Raghuraman S."/>
            <person name="Rege F."/>
            <person name="Reyes R."/>
            <person name="Rise C."/>
            <person name="Rogov P."/>
            <person name="Ross K."/>
            <person name="Ryan E."/>
            <person name="Settipalli S."/>
            <person name="Shea T."/>
            <person name="Sherpa N."/>
            <person name="Shi L."/>
            <person name="Shih D."/>
            <person name="Sparrow T."/>
            <person name="Spaulding J."/>
            <person name="Stalker J."/>
            <person name="Stange-Thomann N."/>
            <person name="Stavropoulos S."/>
            <person name="Stone C."/>
            <person name="Strader C."/>
            <person name="Tesfaye S."/>
            <person name="Thomson T."/>
            <person name="Thoulutsang Y."/>
            <person name="Thoulutsang D."/>
            <person name="Topham K."/>
            <person name="Topping I."/>
            <person name="Tsamla T."/>
            <person name="Vassiliev H."/>
            <person name="Vo A."/>
            <person name="Wangchuk T."/>
            <person name="Wangdi T."/>
            <person name="Weiand M."/>
            <person name="Wilkinson J."/>
            <person name="Wilson A."/>
            <person name="Yadav S."/>
            <person name="Young G."/>
            <person name="Yu Q."/>
            <person name="Zembek L."/>
            <person name="Zhong D."/>
            <person name="Zimmer A."/>
            <person name="Zwirko Z."/>
            <person name="Jaffe D.B."/>
            <person name="Alvarez P."/>
            <person name="Brockman W."/>
            <person name="Butler J."/>
            <person name="Chin C."/>
            <person name="Gnerre S."/>
            <person name="Grabherr M."/>
            <person name="Kleber M."/>
            <person name="Mauceli E."/>
            <person name="MacCallum I."/>
        </authorList>
    </citation>
    <scope>NUCLEOTIDE SEQUENCE [LARGE SCALE GENOMIC DNA]</scope>
    <source>
        <strain evidence="3 4">TSC#14021-0224.01</strain>
    </source>
</reference>
<dbReference type="InterPro" id="IPR016186">
    <property type="entry name" value="C-type_lectin-like/link_sf"/>
</dbReference>
<evidence type="ECO:0000256" key="1">
    <source>
        <dbReference type="SAM" id="SignalP"/>
    </source>
</evidence>
<feature type="domain" description="C-type lectin" evidence="2">
    <location>
        <begin position="117"/>
        <end position="227"/>
    </location>
</feature>
<dbReference type="InterPro" id="IPR001304">
    <property type="entry name" value="C-type_lectin-like"/>
</dbReference>
<dbReference type="KEGG" id="der:6542085"/>
<dbReference type="EMBL" id="CH954177">
    <property type="protein sequence ID" value="EDV58343.2"/>
    <property type="molecule type" value="Genomic_DNA"/>
</dbReference>
<dbReference type="HOGENOM" id="CLU_049894_13_0_1"/>
<sequence>MFKYHLVTVILAWTSWVAFAKNTDTQQSQSVRTNPLLVDHVAINQQQWFTYNALKESEIQQKLEIFERTIEGRLMVLQNKLRYELNELQTIIGNKSKEVVAIPRISPWIDPDKFQEIGTRRFYFERHKKQNWFGASLTCRKLGGHLATIHDEKELNDVFSRAPASAYWIDINSLYKFGQLTSTLTGREPPFLKWNTEKKIGGDRCVTVYARKMYTEDCFSKYMFVCQTEQWVDANE</sequence>
<dbReference type="eggNOG" id="KOG4297">
    <property type="taxonomic scope" value="Eukaryota"/>
</dbReference>